<dbReference type="InterPro" id="IPR027417">
    <property type="entry name" value="P-loop_NTPase"/>
</dbReference>
<dbReference type="InterPro" id="IPR050166">
    <property type="entry name" value="ABC_transporter_ATP-bind"/>
</dbReference>
<dbReference type="Proteomes" id="UP000199544">
    <property type="component" value="Unassembled WGS sequence"/>
</dbReference>
<dbReference type="GO" id="GO:0016887">
    <property type="term" value="F:ATP hydrolysis activity"/>
    <property type="evidence" value="ECO:0007669"/>
    <property type="project" value="InterPro"/>
</dbReference>
<dbReference type="Pfam" id="PF00005">
    <property type="entry name" value="ABC_tran"/>
    <property type="match status" value="1"/>
</dbReference>
<dbReference type="Gene3D" id="3.40.50.300">
    <property type="entry name" value="P-loop containing nucleotide triphosphate hydrolases"/>
    <property type="match status" value="1"/>
</dbReference>
<feature type="domain" description="ABC transporter" evidence="7">
    <location>
        <begin position="9"/>
        <end position="231"/>
    </location>
</feature>
<evidence type="ECO:0000259" key="7">
    <source>
        <dbReference type="PROSITE" id="PS50893"/>
    </source>
</evidence>
<evidence type="ECO:0000256" key="5">
    <source>
        <dbReference type="ARBA" id="ARBA00022967"/>
    </source>
</evidence>
<dbReference type="PANTHER" id="PTHR42788">
    <property type="entry name" value="TAURINE IMPORT ATP-BINDING PROTEIN-RELATED"/>
    <property type="match status" value="1"/>
</dbReference>
<gene>
    <name evidence="8" type="ORF">SAMN04488137_2619</name>
</gene>
<evidence type="ECO:0000256" key="3">
    <source>
        <dbReference type="ARBA" id="ARBA00022741"/>
    </source>
</evidence>
<dbReference type="STRING" id="459525.SAMN04488137_2619"/>
<dbReference type="OrthoDB" id="9802264at2"/>
<dbReference type="PROSITE" id="PS50893">
    <property type="entry name" value="ABC_TRANSPORTER_2"/>
    <property type="match status" value="1"/>
</dbReference>
<dbReference type="AlphaFoldDB" id="A0A1G9X865"/>
<dbReference type="EMBL" id="FNHW01000001">
    <property type="protein sequence ID" value="SDM92666.1"/>
    <property type="molecule type" value="Genomic_DNA"/>
</dbReference>
<evidence type="ECO:0000256" key="1">
    <source>
        <dbReference type="ARBA" id="ARBA00022448"/>
    </source>
</evidence>
<reference evidence="9" key="1">
    <citation type="submission" date="2016-10" db="EMBL/GenBank/DDBJ databases">
        <authorList>
            <person name="Varghese N."/>
            <person name="Submissions S."/>
        </authorList>
    </citation>
    <scope>NUCLEOTIDE SEQUENCE [LARGE SCALE GENOMIC DNA]</scope>
    <source>
        <strain evidence="9">CGMCC 1.6854</strain>
    </source>
</reference>
<proteinExistence type="predicted"/>
<name>A0A1G9X865_9BACL</name>
<evidence type="ECO:0000256" key="6">
    <source>
        <dbReference type="ARBA" id="ARBA00023136"/>
    </source>
</evidence>
<keyword evidence="4 8" id="KW-0067">ATP-binding</keyword>
<accession>A0A1G9X865</accession>
<evidence type="ECO:0000256" key="2">
    <source>
        <dbReference type="ARBA" id="ARBA00022475"/>
    </source>
</evidence>
<dbReference type="InterPro" id="IPR017871">
    <property type="entry name" value="ABC_transporter-like_CS"/>
</dbReference>
<dbReference type="GO" id="GO:0005524">
    <property type="term" value="F:ATP binding"/>
    <property type="evidence" value="ECO:0007669"/>
    <property type="project" value="UniProtKB-KW"/>
</dbReference>
<dbReference type="RefSeq" id="WP_090235161.1">
    <property type="nucleotide sequence ID" value="NZ_FNHW01000001.1"/>
</dbReference>
<organism evidence="8 9">
    <name type="scientific">Fictibacillus solisalsi</name>
    <dbReference type="NCBI Taxonomy" id="459525"/>
    <lineage>
        <taxon>Bacteria</taxon>
        <taxon>Bacillati</taxon>
        <taxon>Bacillota</taxon>
        <taxon>Bacilli</taxon>
        <taxon>Bacillales</taxon>
        <taxon>Fictibacillaceae</taxon>
        <taxon>Fictibacillus</taxon>
    </lineage>
</organism>
<dbReference type="InterPro" id="IPR003439">
    <property type="entry name" value="ABC_transporter-like_ATP-bd"/>
</dbReference>
<dbReference type="PROSITE" id="PS00211">
    <property type="entry name" value="ABC_TRANSPORTER_1"/>
    <property type="match status" value="1"/>
</dbReference>
<evidence type="ECO:0000256" key="4">
    <source>
        <dbReference type="ARBA" id="ARBA00022840"/>
    </source>
</evidence>
<protein>
    <submittedName>
        <fullName evidence="8">Sulfonate transport system ATP-binding protein</fullName>
    </submittedName>
</protein>
<evidence type="ECO:0000313" key="9">
    <source>
        <dbReference type="Proteomes" id="UP000199544"/>
    </source>
</evidence>
<keyword evidence="6" id="KW-0472">Membrane</keyword>
<sequence>MNQGSQAFLELSDLGKSFGNKQVLKQMDLTVEKGEFVAVVGKSGCGKSTLLRILAGLEKPTDGEVRLDGETVKGQNKKVKIMFQDGRLLPWKKVKDNVALGLKKEEEKKEALQMLHQVGLSDRADEWPAVLSGGQKQRVALARALVHHPELLLLDEPLGALDALTRLEMHELIRNLWEEKEFTAVLVTHDVEEAVALATRVILIDDGEIALNQTIKMPFPRKKDNPIFAKTVTNILNHIMGRNSELKLTR</sequence>
<dbReference type="SUPFAM" id="SSF52540">
    <property type="entry name" value="P-loop containing nucleoside triphosphate hydrolases"/>
    <property type="match status" value="1"/>
</dbReference>
<keyword evidence="3" id="KW-0547">Nucleotide-binding</keyword>
<dbReference type="SMART" id="SM00382">
    <property type="entry name" value="AAA"/>
    <property type="match status" value="1"/>
</dbReference>
<keyword evidence="9" id="KW-1185">Reference proteome</keyword>
<keyword evidence="5" id="KW-1278">Translocase</keyword>
<keyword evidence="2" id="KW-1003">Cell membrane</keyword>
<evidence type="ECO:0000313" key="8">
    <source>
        <dbReference type="EMBL" id="SDM92666.1"/>
    </source>
</evidence>
<dbReference type="InterPro" id="IPR003593">
    <property type="entry name" value="AAA+_ATPase"/>
</dbReference>
<keyword evidence="1" id="KW-0813">Transport</keyword>
<dbReference type="PANTHER" id="PTHR42788:SF17">
    <property type="entry name" value="ALIPHATIC SULFONATES IMPORT ATP-BINDING PROTEIN SSUB"/>
    <property type="match status" value="1"/>
</dbReference>